<dbReference type="InterPro" id="IPR045534">
    <property type="entry name" value="DUF6428"/>
</dbReference>
<sequence length="156" mass="17403">MKLSTLKKHIESIESIHFKLPTGDLIPSHYHVTEVGMIQKDFIDCGGTLRSEKVVNFQLWYSDDVDHSLQPKKLLHIIHLSEEKLGLGDFEIEVEYQAGTIGKYGLSFDGKHFVLTNKMTACLASDQCIPNIQKPKVNLSDLIANQNSCAPDSGCC</sequence>
<name>A0A6S6UHI3_9BACT</name>
<evidence type="ECO:0000313" key="1">
    <source>
        <dbReference type="EMBL" id="CAA6827982.1"/>
    </source>
</evidence>
<accession>A0A6S6UHI3</accession>
<gene>
    <name evidence="1" type="ORF">HELGO_WM21989</name>
</gene>
<protein>
    <submittedName>
        <fullName evidence="1">Uncharacterized protein</fullName>
    </submittedName>
</protein>
<dbReference type="Pfam" id="PF20001">
    <property type="entry name" value="DUF6428"/>
    <property type="match status" value="1"/>
</dbReference>
<reference evidence="1" key="1">
    <citation type="submission" date="2020-01" db="EMBL/GenBank/DDBJ databases">
        <authorList>
            <person name="Meier V. D."/>
            <person name="Meier V D."/>
        </authorList>
    </citation>
    <scope>NUCLEOTIDE SEQUENCE</scope>
    <source>
        <strain evidence="1">HLG_WM_MAG_10</strain>
    </source>
</reference>
<dbReference type="AlphaFoldDB" id="A0A6S6UHI3"/>
<organism evidence="1">
    <name type="scientific">uncultured Aureispira sp</name>
    <dbReference type="NCBI Taxonomy" id="1331704"/>
    <lineage>
        <taxon>Bacteria</taxon>
        <taxon>Pseudomonadati</taxon>
        <taxon>Bacteroidota</taxon>
        <taxon>Saprospiria</taxon>
        <taxon>Saprospirales</taxon>
        <taxon>Saprospiraceae</taxon>
        <taxon>Aureispira</taxon>
        <taxon>environmental samples</taxon>
    </lineage>
</organism>
<dbReference type="EMBL" id="CACVAQ010000418">
    <property type="protein sequence ID" value="CAA6827982.1"/>
    <property type="molecule type" value="Genomic_DNA"/>
</dbReference>
<proteinExistence type="predicted"/>